<evidence type="ECO:0000313" key="1">
    <source>
        <dbReference type="EMBL" id="KKM03418.1"/>
    </source>
</evidence>
<accession>A0A0F9JWY3</accession>
<organism evidence="1">
    <name type="scientific">marine sediment metagenome</name>
    <dbReference type="NCBI Taxonomy" id="412755"/>
    <lineage>
        <taxon>unclassified sequences</taxon>
        <taxon>metagenomes</taxon>
        <taxon>ecological metagenomes</taxon>
    </lineage>
</organism>
<sequence length="40" mass="4785">ELNQKLRTEKDNTKKVELHIDELYDIVMKLSSRIDRLGNE</sequence>
<proteinExistence type="predicted"/>
<protein>
    <submittedName>
        <fullName evidence="1">Uncharacterized protein</fullName>
    </submittedName>
</protein>
<comment type="caution">
    <text evidence="1">The sequence shown here is derived from an EMBL/GenBank/DDBJ whole genome shotgun (WGS) entry which is preliminary data.</text>
</comment>
<gene>
    <name evidence="1" type="ORF">LCGC14_1774700</name>
</gene>
<dbReference type="EMBL" id="LAZR01016685">
    <property type="protein sequence ID" value="KKM03418.1"/>
    <property type="molecule type" value="Genomic_DNA"/>
</dbReference>
<reference evidence="1" key="1">
    <citation type="journal article" date="2015" name="Nature">
        <title>Complex archaea that bridge the gap between prokaryotes and eukaryotes.</title>
        <authorList>
            <person name="Spang A."/>
            <person name="Saw J.H."/>
            <person name="Jorgensen S.L."/>
            <person name="Zaremba-Niedzwiedzka K."/>
            <person name="Martijn J."/>
            <person name="Lind A.E."/>
            <person name="van Eijk R."/>
            <person name="Schleper C."/>
            <person name="Guy L."/>
            <person name="Ettema T.J."/>
        </authorList>
    </citation>
    <scope>NUCLEOTIDE SEQUENCE</scope>
</reference>
<name>A0A0F9JWY3_9ZZZZ</name>
<dbReference type="AlphaFoldDB" id="A0A0F9JWY3"/>
<feature type="non-terminal residue" evidence="1">
    <location>
        <position position="1"/>
    </location>
</feature>